<proteinExistence type="predicted"/>
<evidence type="ECO:0000259" key="1">
    <source>
        <dbReference type="SMART" id="SM00672"/>
    </source>
</evidence>
<dbReference type="OrthoDB" id="202415at2759"/>
<dbReference type="Pfam" id="PF05686">
    <property type="entry name" value="Glyco_transf_90"/>
    <property type="match status" value="1"/>
</dbReference>
<protein>
    <recommendedName>
        <fullName evidence="1">Glycosyl transferase CAP10 domain-containing protein</fullName>
    </recommendedName>
</protein>
<name>A0A517LCS4_9PEZI</name>
<dbReference type="AlphaFoldDB" id="A0A517LCS4"/>
<dbReference type="PANTHER" id="PTHR12203">
    <property type="entry name" value="KDEL LYS-ASP-GLU-LEU CONTAINING - RELATED"/>
    <property type="match status" value="1"/>
</dbReference>
<dbReference type="EMBL" id="CP042193">
    <property type="protein sequence ID" value="QDS73422.1"/>
    <property type="molecule type" value="Genomic_DNA"/>
</dbReference>
<evidence type="ECO:0000313" key="3">
    <source>
        <dbReference type="Proteomes" id="UP000316270"/>
    </source>
</evidence>
<dbReference type="InterPro" id="IPR051091">
    <property type="entry name" value="O-Glucosyltr/Glycosyltrsf_90"/>
</dbReference>
<feature type="domain" description="Glycosyl transferase CAP10" evidence="1">
    <location>
        <begin position="1"/>
        <end position="191"/>
    </location>
</feature>
<dbReference type="SMART" id="SM00672">
    <property type="entry name" value="CAP10"/>
    <property type="match status" value="1"/>
</dbReference>
<accession>A0A517LCS4</accession>
<dbReference type="PANTHER" id="PTHR12203:SF63">
    <property type="entry name" value="GLYCOSYL TRANSFERASE CAP10 DOMAIN-CONTAINING PROTEIN"/>
    <property type="match status" value="1"/>
</dbReference>
<dbReference type="Proteomes" id="UP000316270">
    <property type="component" value="Chromosome 9"/>
</dbReference>
<gene>
    <name evidence="2" type="ORF">FKW77_008427</name>
</gene>
<dbReference type="InterPro" id="IPR006598">
    <property type="entry name" value="CAP10"/>
</dbReference>
<reference evidence="2 3" key="1">
    <citation type="submission" date="2019-07" db="EMBL/GenBank/DDBJ databases">
        <title>Finished genome of Venturia effusa.</title>
        <authorList>
            <person name="Young C.A."/>
            <person name="Cox M.P."/>
            <person name="Ganley A.R.D."/>
            <person name="David W.J."/>
        </authorList>
    </citation>
    <scope>NUCLEOTIDE SEQUENCE [LARGE SCALE GENOMIC DNA]</scope>
    <source>
        <strain evidence="3">albino</strain>
    </source>
</reference>
<keyword evidence="3" id="KW-1185">Reference proteome</keyword>
<organism evidence="2 3">
    <name type="scientific">Venturia effusa</name>
    <dbReference type="NCBI Taxonomy" id="50376"/>
    <lineage>
        <taxon>Eukaryota</taxon>
        <taxon>Fungi</taxon>
        <taxon>Dikarya</taxon>
        <taxon>Ascomycota</taxon>
        <taxon>Pezizomycotina</taxon>
        <taxon>Dothideomycetes</taxon>
        <taxon>Pleosporomycetidae</taxon>
        <taxon>Venturiales</taxon>
        <taxon>Venturiaceae</taxon>
        <taxon>Venturia</taxon>
    </lineage>
</organism>
<sequence>MPDYGFWSWPEPHIGNLDEVKEKVETLERGLSWELKISKAVWRGSVHWNSGLRGQLVETARGKAWSDVQQLDWKNNALTMEEFCKYKYLIYTEGVTYSGRLRYFQLCRSVIISPPLQWRTHLSPLLQAQGPHQNIVLVKEDWSDLGEVVEYLEAHPLEAERIASNSVMAFRNRYLTPAMEVCYWRKLFHAWAEVTSPVGDVPLKERGTRWESFVLMGQVEWDRTA</sequence>
<evidence type="ECO:0000313" key="2">
    <source>
        <dbReference type="EMBL" id="QDS73422.1"/>
    </source>
</evidence>